<dbReference type="RefSeq" id="WP_058510482.1">
    <property type="nucleotide sequence ID" value="NZ_DAIOMV010000001.1"/>
</dbReference>
<dbReference type="GO" id="GO:0032259">
    <property type="term" value="P:methylation"/>
    <property type="evidence" value="ECO:0007669"/>
    <property type="project" value="UniProtKB-KW"/>
</dbReference>
<dbReference type="OrthoDB" id="323463at2"/>
<sequence>MKEEIKTYSQALRKTNKILKQKCYHSSEATLMKQDVESSYECFAHFIEENVFMNWGLWNKKIYKEYMALNVDISTLSPYQDIYSPLLLYNLIRPLVKMEFFDKRLLEVGCGNGLGLRLGSELLKTQYALGVDLITPLIRRAKSNFYKNEKVNYLQSDAESLALKDESFDVITNLESSHLYPRIELFFAEVERVLAPGGFFCYADIYFKNKQQSDKLEAYIKTSKHLKIIKKKNITRMVQASIYKRLIVDEAGLCKRAQRIFGDDNNPMPLTELLALAGSKGATFLPWWKIRFKNPTLRYLAKYSRKETAWGKKYYFYYLIQKVG</sequence>
<protein>
    <submittedName>
        <fullName evidence="3">O-methyltransferase</fullName>
    </submittedName>
</protein>
<reference evidence="3 4" key="1">
    <citation type="submission" date="2015-11" db="EMBL/GenBank/DDBJ databases">
        <title>Genomic analysis of 38 Legionella species identifies large and diverse effector repertoires.</title>
        <authorList>
            <person name="Burstein D."/>
            <person name="Amaro F."/>
            <person name="Zusman T."/>
            <person name="Lifshitz Z."/>
            <person name="Cohen O."/>
            <person name="Gilbert J.A."/>
            <person name="Pupko T."/>
            <person name="Shuman H.A."/>
            <person name="Segal G."/>
        </authorList>
    </citation>
    <scope>NUCLEOTIDE SEQUENCE [LARGE SCALE GENOMIC DNA]</scope>
    <source>
        <strain evidence="3 4">IMVS3376</strain>
    </source>
</reference>
<proteinExistence type="predicted"/>
<dbReference type="EMBL" id="LNYY01000019">
    <property type="protein sequence ID" value="KTD68384.1"/>
    <property type="molecule type" value="Genomic_DNA"/>
</dbReference>
<dbReference type="CDD" id="cd02440">
    <property type="entry name" value="AdoMet_MTases"/>
    <property type="match status" value="1"/>
</dbReference>
<keyword evidence="4" id="KW-1185">Reference proteome</keyword>
<evidence type="ECO:0000313" key="3">
    <source>
        <dbReference type="EMBL" id="KTD68384.1"/>
    </source>
</evidence>
<dbReference type="SUPFAM" id="SSF53335">
    <property type="entry name" value="S-adenosyl-L-methionine-dependent methyltransferases"/>
    <property type="match status" value="1"/>
</dbReference>
<evidence type="ECO:0000259" key="2">
    <source>
        <dbReference type="Pfam" id="PF08241"/>
    </source>
</evidence>
<comment type="caution">
    <text evidence="3">The sequence shown here is derived from an EMBL/GenBank/DDBJ whole genome shotgun (WGS) entry which is preliminary data.</text>
</comment>
<dbReference type="GO" id="GO:0003838">
    <property type="term" value="F:sterol 24-C-methyltransferase activity"/>
    <property type="evidence" value="ECO:0007669"/>
    <property type="project" value="TreeGrafter"/>
</dbReference>
<feature type="domain" description="Methyltransferase type 11" evidence="2">
    <location>
        <begin position="106"/>
        <end position="201"/>
    </location>
</feature>
<dbReference type="PATRIC" id="fig|947033.5.peg.1638"/>
<keyword evidence="1 3" id="KW-0808">Transferase</keyword>
<dbReference type="InterPro" id="IPR050447">
    <property type="entry name" value="Erg6_SMT_methyltransf"/>
</dbReference>
<keyword evidence="3" id="KW-0489">Methyltransferase</keyword>
<dbReference type="PANTHER" id="PTHR44068:SF1">
    <property type="entry name" value="HYPOTHETICAL LOC100005854"/>
    <property type="match status" value="1"/>
</dbReference>
<dbReference type="Proteomes" id="UP000054926">
    <property type="component" value="Unassembled WGS sequence"/>
</dbReference>
<dbReference type="Pfam" id="PF08241">
    <property type="entry name" value="Methyltransf_11"/>
    <property type="match status" value="1"/>
</dbReference>
<name>A0A0W0ZH46_9GAMM</name>
<dbReference type="InterPro" id="IPR029063">
    <property type="entry name" value="SAM-dependent_MTases_sf"/>
</dbReference>
<dbReference type="AlphaFoldDB" id="A0A0W0ZH46"/>
<evidence type="ECO:0000256" key="1">
    <source>
        <dbReference type="ARBA" id="ARBA00022679"/>
    </source>
</evidence>
<dbReference type="Gene3D" id="3.40.50.150">
    <property type="entry name" value="Vaccinia Virus protein VP39"/>
    <property type="match status" value="1"/>
</dbReference>
<dbReference type="PANTHER" id="PTHR44068">
    <property type="entry name" value="ZGC:194242"/>
    <property type="match status" value="1"/>
</dbReference>
<evidence type="ECO:0000313" key="4">
    <source>
        <dbReference type="Proteomes" id="UP000054926"/>
    </source>
</evidence>
<accession>A0A0W0ZH46</accession>
<dbReference type="GO" id="GO:0016126">
    <property type="term" value="P:sterol biosynthetic process"/>
    <property type="evidence" value="ECO:0007669"/>
    <property type="project" value="TreeGrafter"/>
</dbReference>
<organism evidence="3 4">
    <name type="scientific">Legionella steelei</name>
    <dbReference type="NCBI Taxonomy" id="947033"/>
    <lineage>
        <taxon>Bacteria</taxon>
        <taxon>Pseudomonadati</taxon>
        <taxon>Pseudomonadota</taxon>
        <taxon>Gammaproteobacteria</taxon>
        <taxon>Legionellales</taxon>
        <taxon>Legionellaceae</taxon>
        <taxon>Legionella</taxon>
    </lineage>
</organism>
<dbReference type="STRING" id="947033.Lste_1542"/>
<dbReference type="InterPro" id="IPR013216">
    <property type="entry name" value="Methyltransf_11"/>
</dbReference>
<gene>
    <name evidence="3" type="ORF">Lste_1542</name>
</gene>